<dbReference type="InterPro" id="IPR002052">
    <property type="entry name" value="DNA_methylase_N6_adenine_CS"/>
</dbReference>
<dbReference type="Pfam" id="PF13649">
    <property type="entry name" value="Methyltransf_25"/>
    <property type="match status" value="1"/>
</dbReference>
<reference evidence="7 8" key="1">
    <citation type="journal article" date="2013" name="Genome Announc.">
        <title>Draft genome sequences for three mercury-methylating, sulfate-reducing bacteria.</title>
        <authorList>
            <person name="Brown S.D."/>
            <person name="Hurt R.A.Jr."/>
            <person name="Gilmour C.C."/>
            <person name="Elias D.A."/>
        </authorList>
    </citation>
    <scope>NUCLEOTIDE SEQUENCE [LARGE SCALE GENOMIC DNA]</scope>
    <source>
        <strain evidence="7 8">DSM 16529</strain>
    </source>
</reference>
<dbReference type="InterPro" id="IPR050320">
    <property type="entry name" value="N5-glutamine_MTase"/>
</dbReference>
<feature type="binding site" evidence="4">
    <location>
        <position position="191"/>
    </location>
    <ligand>
        <name>S-adenosyl-L-methionine</name>
        <dbReference type="ChEBI" id="CHEBI:59789"/>
    </ligand>
</feature>
<dbReference type="EC" id="2.1.1.297" evidence="4"/>
<evidence type="ECO:0000259" key="5">
    <source>
        <dbReference type="Pfam" id="PF13649"/>
    </source>
</evidence>
<feature type="binding site" evidence="4">
    <location>
        <begin position="191"/>
        <end position="194"/>
    </location>
    <ligand>
        <name>substrate</name>
    </ligand>
</feature>
<proteinExistence type="inferred from homology"/>
<comment type="catalytic activity">
    <reaction evidence="4">
        <text>L-glutaminyl-[peptide chain release factor] + S-adenosyl-L-methionine = N(5)-methyl-L-glutaminyl-[peptide chain release factor] + S-adenosyl-L-homocysteine + H(+)</text>
        <dbReference type="Rhea" id="RHEA:42896"/>
        <dbReference type="Rhea" id="RHEA-COMP:10271"/>
        <dbReference type="Rhea" id="RHEA-COMP:10272"/>
        <dbReference type="ChEBI" id="CHEBI:15378"/>
        <dbReference type="ChEBI" id="CHEBI:30011"/>
        <dbReference type="ChEBI" id="CHEBI:57856"/>
        <dbReference type="ChEBI" id="CHEBI:59789"/>
        <dbReference type="ChEBI" id="CHEBI:61891"/>
        <dbReference type="EC" id="2.1.1.297"/>
    </reaction>
</comment>
<dbReference type="STRING" id="1121439.dsat_2823"/>
<dbReference type="InterPro" id="IPR004556">
    <property type="entry name" value="HemK-like"/>
</dbReference>
<dbReference type="HAMAP" id="MF_02126">
    <property type="entry name" value="RF_methyltr_PrmC"/>
    <property type="match status" value="1"/>
</dbReference>
<keyword evidence="8" id="KW-1185">Reference proteome</keyword>
<dbReference type="InterPro" id="IPR040758">
    <property type="entry name" value="PrmC_N"/>
</dbReference>
<evidence type="ECO:0000256" key="2">
    <source>
        <dbReference type="ARBA" id="ARBA00022679"/>
    </source>
</evidence>
<sequence length="285" mass="29909">MPVETVRTVLAKAETWFADKGVDSPRLSAQLLLARALGRERLPMLLDADRPLAPAELDAFRALARRRAAGEPVAYILGEKEFYGLTFAVNDSVLVPRPETEGIVDAAREAFAAEDAFSFADLGTGSGCLAVTLAVQFPGAHGLAVDISADALALARQNAARHGVNGRLRFVEADFARLPAEDGSFALVVANPPYVSEPEYAELSPEVADFEPRGALVSGPDGLDAVRGLLPEALRVLAPGGLLLMEIGFGQGAAASDLARAAGFDAVGVLRDLAGHARTITARKN</sequence>
<evidence type="ECO:0000256" key="3">
    <source>
        <dbReference type="ARBA" id="ARBA00022691"/>
    </source>
</evidence>
<feature type="domain" description="Methyltransferase" evidence="5">
    <location>
        <begin position="121"/>
        <end position="207"/>
    </location>
</feature>
<dbReference type="InterPro" id="IPR041698">
    <property type="entry name" value="Methyltransf_25"/>
</dbReference>
<evidence type="ECO:0000313" key="8">
    <source>
        <dbReference type="Proteomes" id="UP000014975"/>
    </source>
</evidence>
<dbReference type="OrthoDB" id="9800643at2"/>
<evidence type="ECO:0000256" key="4">
    <source>
        <dbReference type="HAMAP-Rule" id="MF_02126"/>
    </source>
</evidence>
<dbReference type="EMBL" id="ATHI01000012">
    <property type="protein sequence ID" value="EPR34326.1"/>
    <property type="molecule type" value="Genomic_DNA"/>
</dbReference>
<dbReference type="GO" id="GO:0102559">
    <property type="term" value="F:peptide chain release factor N(5)-glutamine methyltransferase activity"/>
    <property type="evidence" value="ECO:0007669"/>
    <property type="project" value="UniProtKB-EC"/>
</dbReference>
<dbReference type="PANTHER" id="PTHR18895">
    <property type="entry name" value="HEMK METHYLTRANSFERASE"/>
    <property type="match status" value="1"/>
</dbReference>
<protein>
    <recommendedName>
        <fullName evidence="4">Release factor glutamine methyltransferase</fullName>
        <shortName evidence="4">RF MTase</shortName>
        <ecNumber evidence="4">2.1.1.297</ecNumber>
    </recommendedName>
    <alternativeName>
        <fullName evidence="4">N5-glutamine methyltransferase PrmC</fullName>
    </alternativeName>
    <alternativeName>
        <fullName evidence="4">Protein-(glutamine-N5) MTase PrmC</fullName>
    </alternativeName>
    <alternativeName>
        <fullName evidence="4">Protein-glutamine N-methyltransferase PrmC</fullName>
    </alternativeName>
</protein>
<evidence type="ECO:0000259" key="6">
    <source>
        <dbReference type="Pfam" id="PF17827"/>
    </source>
</evidence>
<comment type="caution">
    <text evidence="7">The sequence shown here is derived from an EMBL/GenBank/DDBJ whole genome shotgun (WGS) entry which is preliminary data.</text>
</comment>
<dbReference type="GO" id="GO:0003676">
    <property type="term" value="F:nucleic acid binding"/>
    <property type="evidence" value="ECO:0007669"/>
    <property type="project" value="InterPro"/>
</dbReference>
<dbReference type="RefSeq" id="WP_020886788.1">
    <property type="nucleotide sequence ID" value="NZ_ATHI01000012.1"/>
</dbReference>
<evidence type="ECO:0000256" key="1">
    <source>
        <dbReference type="ARBA" id="ARBA00022603"/>
    </source>
</evidence>
<comment type="similarity">
    <text evidence="4">Belongs to the protein N5-glutamine methyltransferase family. PrmC subfamily.</text>
</comment>
<feature type="binding site" evidence="4">
    <location>
        <position position="175"/>
    </location>
    <ligand>
        <name>S-adenosyl-L-methionine</name>
        <dbReference type="ChEBI" id="CHEBI:59789"/>
    </ligand>
</feature>
<dbReference type="Proteomes" id="UP000014975">
    <property type="component" value="Unassembled WGS sequence"/>
</dbReference>
<dbReference type="eggNOG" id="COG2890">
    <property type="taxonomic scope" value="Bacteria"/>
</dbReference>
<dbReference type="NCBIfam" id="TIGR03534">
    <property type="entry name" value="RF_mod_PrmC"/>
    <property type="match status" value="1"/>
</dbReference>
<comment type="function">
    <text evidence="4">Methylates the class 1 translation termination release factors RF1/PrfA and RF2/PrfB on the glutamine residue of the universally conserved GGQ motif.</text>
</comment>
<keyword evidence="2 4" id="KW-0808">Transferase</keyword>
<feature type="domain" description="Release factor glutamine methyltransferase N-terminal" evidence="6">
    <location>
        <begin position="9"/>
        <end position="78"/>
    </location>
</feature>
<dbReference type="PROSITE" id="PS00092">
    <property type="entry name" value="N6_MTASE"/>
    <property type="match status" value="1"/>
</dbReference>
<dbReference type="PATRIC" id="fig|1121439.3.peg.1338"/>
<dbReference type="Gene3D" id="1.10.8.10">
    <property type="entry name" value="DNA helicase RuvA subunit, C-terminal domain"/>
    <property type="match status" value="1"/>
</dbReference>
<dbReference type="Pfam" id="PF17827">
    <property type="entry name" value="PrmC_N"/>
    <property type="match status" value="1"/>
</dbReference>
<dbReference type="Gene3D" id="3.40.50.150">
    <property type="entry name" value="Vaccinia Virus protein VP39"/>
    <property type="match status" value="1"/>
</dbReference>
<gene>
    <name evidence="4" type="primary">prmC</name>
    <name evidence="7" type="ORF">dsat_2823</name>
</gene>
<dbReference type="GO" id="GO:0032259">
    <property type="term" value="P:methylation"/>
    <property type="evidence" value="ECO:0007669"/>
    <property type="project" value="UniProtKB-KW"/>
</dbReference>
<feature type="binding site" evidence="4">
    <location>
        <position position="146"/>
    </location>
    <ligand>
        <name>S-adenosyl-L-methionine</name>
        <dbReference type="ChEBI" id="CHEBI:59789"/>
    </ligand>
</feature>
<dbReference type="PANTHER" id="PTHR18895:SF74">
    <property type="entry name" value="MTRF1L RELEASE FACTOR GLUTAMINE METHYLTRANSFERASE"/>
    <property type="match status" value="1"/>
</dbReference>
<dbReference type="NCBIfam" id="TIGR00536">
    <property type="entry name" value="hemK_fam"/>
    <property type="match status" value="1"/>
</dbReference>
<accession>S7TCG5</accession>
<dbReference type="InterPro" id="IPR029063">
    <property type="entry name" value="SAM-dependent_MTases_sf"/>
</dbReference>
<dbReference type="AlphaFoldDB" id="S7TCG5"/>
<dbReference type="CDD" id="cd02440">
    <property type="entry name" value="AdoMet_MTases"/>
    <property type="match status" value="1"/>
</dbReference>
<name>S7TCG5_9BACT</name>
<organism evidence="7 8">
    <name type="scientific">Alkalidesulfovibrio alkalitolerans DSM 16529</name>
    <dbReference type="NCBI Taxonomy" id="1121439"/>
    <lineage>
        <taxon>Bacteria</taxon>
        <taxon>Pseudomonadati</taxon>
        <taxon>Thermodesulfobacteriota</taxon>
        <taxon>Desulfovibrionia</taxon>
        <taxon>Desulfovibrionales</taxon>
        <taxon>Desulfovibrionaceae</taxon>
        <taxon>Alkalidesulfovibrio</taxon>
    </lineage>
</organism>
<evidence type="ECO:0000313" key="7">
    <source>
        <dbReference type="EMBL" id="EPR34326.1"/>
    </source>
</evidence>
<keyword evidence="3 4" id="KW-0949">S-adenosyl-L-methionine</keyword>
<dbReference type="SUPFAM" id="SSF53335">
    <property type="entry name" value="S-adenosyl-L-methionine-dependent methyltransferases"/>
    <property type="match status" value="1"/>
</dbReference>
<dbReference type="InterPro" id="IPR019874">
    <property type="entry name" value="RF_methyltr_PrmC"/>
</dbReference>
<feature type="binding site" evidence="4">
    <location>
        <begin position="123"/>
        <end position="127"/>
    </location>
    <ligand>
        <name>S-adenosyl-L-methionine</name>
        <dbReference type="ChEBI" id="CHEBI:59789"/>
    </ligand>
</feature>
<keyword evidence="1 4" id="KW-0489">Methyltransferase</keyword>